<dbReference type="Gene3D" id="1.20.1560.10">
    <property type="entry name" value="ABC transporter type 1, transmembrane domain"/>
    <property type="match status" value="1"/>
</dbReference>
<name>A0ABD7YVT4_9LACO</name>
<keyword evidence="5 7" id="KW-1133">Transmembrane helix</keyword>
<keyword evidence="2 7" id="KW-0812">Transmembrane</keyword>
<dbReference type="InterPro" id="IPR027417">
    <property type="entry name" value="P-loop_NTPase"/>
</dbReference>
<evidence type="ECO:0000256" key="5">
    <source>
        <dbReference type="ARBA" id="ARBA00022989"/>
    </source>
</evidence>
<keyword evidence="6 7" id="KW-0472">Membrane</keyword>
<evidence type="ECO:0000259" key="8">
    <source>
        <dbReference type="PROSITE" id="PS50893"/>
    </source>
</evidence>
<evidence type="ECO:0000256" key="6">
    <source>
        <dbReference type="ARBA" id="ARBA00023136"/>
    </source>
</evidence>
<dbReference type="InterPro" id="IPR003593">
    <property type="entry name" value="AAA+_ATPase"/>
</dbReference>
<dbReference type="Proteomes" id="UP001224533">
    <property type="component" value="Chromosome"/>
</dbReference>
<feature type="domain" description="ABC transporter" evidence="8">
    <location>
        <begin position="260"/>
        <end position="458"/>
    </location>
</feature>
<dbReference type="SUPFAM" id="SSF90123">
    <property type="entry name" value="ABC transporter transmembrane region"/>
    <property type="match status" value="1"/>
</dbReference>
<protein>
    <submittedName>
        <fullName evidence="10">ABC transporter ATP-binding protein</fullName>
    </submittedName>
</protein>
<dbReference type="CDD" id="cd03228">
    <property type="entry name" value="ABCC_MRP_Like"/>
    <property type="match status" value="1"/>
</dbReference>
<organism evidence="10 11">
    <name type="scientific">Ligilactobacillus salivarius</name>
    <dbReference type="NCBI Taxonomy" id="1624"/>
    <lineage>
        <taxon>Bacteria</taxon>
        <taxon>Bacillati</taxon>
        <taxon>Bacillota</taxon>
        <taxon>Bacilli</taxon>
        <taxon>Lactobacillales</taxon>
        <taxon>Lactobacillaceae</taxon>
        <taxon>Ligilactobacillus</taxon>
    </lineage>
</organism>
<dbReference type="GO" id="GO:0005524">
    <property type="term" value="F:ATP binding"/>
    <property type="evidence" value="ECO:0007669"/>
    <property type="project" value="UniProtKB-KW"/>
</dbReference>
<dbReference type="SUPFAM" id="SSF52540">
    <property type="entry name" value="P-loop containing nucleoside triphosphate hydrolases"/>
    <property type="match status" value="1"/>
</dbReference>
<dbReference type="InterPro" id="IPR003439">
    <property type="entry name" value="ABC_transporter-like_ATP-bd"/>
</dbReference>
<feature type="transmembrane region" description="Helical" evidence="7">
    <location>
        <begin position="87"/>
        <end position="103"/>
    </location>
</feature>
<dbReference type="Pfam" id="PF00005">
    <property type="entry name" value="ABC_tran"/>
    <property type="match status" value="1"/>
</dbReference>
<evidence type="ECO:0000313" key="10">
    <source>
        <dbReference type="EMBL" id="WHS17557.1"/>
    </source>
</evidence>
<dbReference type="AlphaFoldDB" id="A0ABD7YVT4"/>
<dbReference type="PROSITE" id="PS00211">
    <property type="entry name" value="ABC_TRANSPORTER_1"/>
    <property type="match status" value="1"/>
</dbReference>
<feature type="transmembrane region" description="Helical" evidence="7">
    <location>
        <begin position="175"/>
        <end position="193"/>
    </location>
</feature>
<accession>A0ABD7YVT4</accession>
<sequence>MMIIPGIKILSNYFLQSVRKYSKEILWKNLEESGYFYLINHKIGNIQSYINEVSFTGRKLLQESLPEMVKALVMIVAYTLILVKSDLILGVIYIFTISSYLILSAKLSLSSRKNIGTSLKKTADVNEYWLDFYNNKDTIFSIKSQDIEYEIFKQKLDDEYKIYFDLQKKINRATLFQQGYIVTMAIGIIFIAMEKMTASVSLSTILILIYSIINLTNFGSKYLEIFELLDRMKAGLRKLNYPLKKTKDKKIEFLNDIDRIEFDHLSFKYPNNTKYILNDLSINLPKKKLIAITGANGKGKSTLLKILSGLLPIQDGSIKIPSDLNEIMYLDQDSSIFNRSVIENINYPKQKADLEQIEQLFRKFKLKINILTDKRTVGEMKKSLSGGEQQKILILRMIVQKPKLVLLDEVTSNLDTESSKIFYKLLRKYLSDTTVIAVIHKQNELVYFDEVLNLDSLI</sequence>
<evidence type="ECO:0000256" key="2">
    <source>
        <dbReference type="ARBA" id="ARBA00022692"/>
    </source>
</evidence>
<dbReference type="Gene3D" id="3.40.50.300">
    <property type="entry name" value="P-loop containing nucleotide triphosphate hydrolases"/>
    <property type="match status" value="1"/>
</dbReference>
<dbReference type="PROSITE" id="PS50929">
    <property type="entry name" value="ABC_TM1F"/>
    <property type="match status" value="1"/>
</dbReference>
<dbReference type="InterPro" id="IPR017871">
    <property type="entry name" value="ABC_transporter-like_CS"/>
</dbReference>
<feature type="domain" description="ABC transmembrane type-1" evidence="9">
    <location>
        <begin position="58"/>
        <end position="227"/>
    </location>
</feature>
<evidence type="ECO:0000256" key="1">
    <source>
        <dbReference type="ARBA" id="ARBA00004651"/>
    </source>
</evidence>
<dbReference type="PANTHER" id="PTHR24221:SF503">
    <property type="entry name" value="MITOCHONDRIAL POTASSIUM CHANNEL ATP-BINDING SUBUNIT"/>
    <property type="match status" value="1"/>
</dbReference>
<proteinExistence type="predicted"/>
<dbReference type="InterPro" id="IPR039421">
    <property type="entry name" value="Type_1_exporter"/>
</dbReference>
<comment type="subcellular location">
    <subcellularLocation>
        <location evidence="1">Cell membrane</location>
        <topology evidence="1">Multi-pass membrane protein</topology>
    </subcellularLocation>
</comment>
<evidence type="ECO:0000256" key="3">
    <source>
        <dbReference type="ARBA" id="ARBA00022741"/>
    </source>
</evidence>
<keyword evidence="3" id="KW-0547">Nucleotide-binding</keyword>
<dbReference type="InterPro" id="IPR036640">
    <property type="entry name" value="ABC1_TM_sf"/>
</dbReference>
<evidence type="ECO:0000256" key="4">
    <source>
        <dbReference type="ARBA" id="ARBA00022840"/>
    </source>
</evidence>
<dbReference type="PROSITE" id="PS50893">
    <property type="entry name" value="ABC_TRANSPORTER_2"/>
    <property type="match status" value="1"/>
</dbReference>
<feature type="transmembrane region" description="Helical" evidence="7">
    <location>
        <begin position="205"/>
        <end position="223"/>
    </location>
</feature>
<dbReference type="GO" id="GO:0005886">
    <property type="term" value="C:plasma membrane"/>
    <property type="evidence" value="ECO:0007669"/>
    <property type="project" value="UniProtKB-SubCell"/>
</dbReference>
<reference evidence="10 11" key="1">
    <citation type="submission" date="2022-12" db="EMBL/GenBank/DDBJ databases">
        <title>Assessment of beneficial effects and identification of host adaptation-associated genes of Ligilactobacillus salivarius isolated from Meles meles.</title>
        <authorList>
            <person name="Wang Y."/>
        </authorList>
    </citation>
    <scope>NUCLEOTIDE SEQUENCE [LARGE SCALE GENOMIC DNA]</scope>
    <source>
        <strain evidence="10 11">S35</strain>
    </source>
</reference>
<evidence type="ECO:0000259" key="9">
    <source>
        <dbReference type="PROSITE" id="PS50929"/>
    </source>
</evidence>
<dbReference type="SMART" id="SM00382">
    <property type="entry name" value="AAA"/>
    <property type="match status" value="1"/>
</dbReference>
<keyword evidence="4 10" id="KW-0067">ATP-binding</keyword>
<dbReference type="InterPro" id="IPR011527">
    <property type="entry name" value="ABC1_TM_dom"/>
</dbReference>
<evidence type="ECO:0000313" key="11">
    <source>
        <dbReference type="Proteomes" id="UP001224533"/>
    </source>
</evidence>
<dbReference type="EMBL" id="CP114509">
    <property type="protein sequence ID" value="WHS17557.1"/>
    <property type="molecule type" value="Genomic_DNA"/>
</dbReference>
<evidence type="ECO:0000256" key="7">
    <source>
        <dbReference type="SAM" id="Phobius"/>
    </source>
</evidence>
<dbReference type="PANTHER" id="PTHR24221">
    <property type="entry name" value="ATP-BINDING CASSETTE SUB-FAMILY B"/>
    <property type="match status" value="1"/>
</dbReference>
<gene>
    <name evidence="10" type="ORF">O2U02_08895</name>
</gene>